<evidence type="ECO:0000313" key="2">
    <source>
        <dbReference type="EMBL" id="KAE9401795.1"/>
    </source>
</evidence>
<name>A0A6A4HYX6_9AGAR</name>
<accession>A0A6A4HYX6</accession>
<proteinExistence type="predicted"/>
<evidence type="ECO:0000313" key="3">
    <source>
        <dbReference type="Proteomes" id="UP000799118"/>
    </source>
</evidence>
<protein>
    <submittedName>
        <fullName evidence="2">Uncharacterized protein</fullName>
    </submittedName>
</protein>
<gene>
    <name evidence="2" type="ORF">BT96DRAFT_937681</name>
</gene>
<feature type="chain" id="PRO_5025665576" evidence="1">
    <location>
        <begin position="23"/>
        <end position="137"/>
    </location>
</feature>
<feature type="signal peptide" evidence="1">
    <location>
        <begin position="1"/>
        <end position="22"/>
    </location>
</feature>
<organism evidence="2 3">
    <name type="scientific">Gymnopus androsaceus JB14</name>
    <dbReference type="NCBI Taxonomy" id="1447944"/>
    <lineage>
        <taxon>Eukaryota</taxon>
        <taxon>Fungi</taxon>
        <taxon>Dikarya</taxon>
        <taxon>Basidiomycota</taxon>
        <taxon>Agaricomycotina</taxon>
        <taxon>Agaricomycetes</taxon>
        <taxon>Agaricomycetidae</taxon>
        <taxon>Agaricales</taxon>
        <taxon>Marasmiineae</taxon>
        <taxon>Omphalotaceae</taxon>
        <taxon>Gymnopus</taxon>
    </lineage>
</organism>
<sequence>MLLSYISSLFLLCFYSFMVVSAASIPVTRDPDSGMITRTDYVDLASRGNSNSVVVYTDFEKDDAALEAAEAANDAAKAKKIHDKMAKAWKKQADSIAKLDEKQRKQYEKELAKATAIDARVQAANNVFNAWIARLNQ</sequence>
<dbReference type="EMBL" id="ML769442">
    <property type="protein sequence ID" value="KAE9401795.1"/>
    <property type="molecule type" value="Genomic_DNA"/>
</dbReference>
<keyword evidence="3" id="KW-1185">Reference proteome</keyword>
<keyword evidence="1" id="KW-0732">Signal</keyword>
<reference evidence="2" key="1">
    <citation type="journal article" date="2019" name="Environ. Microbiol.">
        <title>Fungal ecological strategies reflected in gene transcription - a case study of two litter decomposers.</title>
        <authorList>
            <person name="Barbi F."/>
            <person name="Kohler A."/>
            <person name="Barry K."/>
            <person name="Baskaran P."/>
            <person name="Daum C."/>
            <person name="Fauchery L."/>
            <person name="Ihrmark K."/>
            <person name="Kuo A."/>
            <person name="LaButti K."/>
            <person name="Lipzen A."/>
            <person name="Morin E."/>
            <person name="Grigoriev I.V."/>
            <person name="Henrissat B."/>
            <person name="Lindahl B."/>
            <person name="Martin F."/>
        </authorList>
    </citation>
    <scope>NUCLEOTIDE SEQUENCE</scope>
    <source>
        <strain evidence="2">JB14</strain>
    </source>
</reference>
<dbReference type="Proteomes" id="UP000799118">
    <property type="component" value="Unassembled WGS sequence"/>
</dbReference>
<dbReference type="AlphaFoldDB" id="A0A6A4HYX6"/>
<evidence type="ECO:0000256" key="1">
    <source>
        <dbReference type="SAM" id="SignalP"/>
    </source>
</evidence>